<organism evidence="8 9">
    <name type="scientific">Menidia menidia</name>
    <name type="common">Atlantic silverside</name>
    <dbReference type="NCBI Taxonomy" id="238744"/>
    <lineage>
        <taxon>Eukaryota</taxon>
        <taxon>Metazoa</taxon>
        <taxon>Chordata</taxon>
        <taxon>Craniata</taxon>
        <taxon>Vertebrata</taxon>
        <taxon>Euteleostomi</taxon>
        <taxon>Actinopterygii</taxon>
        <taxon>Neopterygii</taxon>
        <taxon>Teleostei</taxon>
        <taxon>Neoteleostei</taxon>
        <taxon>Acanthomorphata</taxon>
        <taxon>Ovalentaria</taxon>
        <taxon>Atherinomorphae</taxon>
        <taxon>Atheriniformes</taxon>
        <taxon>Atherinopsidae</taxon>
        <taxon>Menidiinae</taxon>
        <taxon>Menidia</taxon>
    </lineage>
</organism>
<dbReference type="SMART" id="SM00537">
    <property type="entry name" value="DCX"/>
    <property type="match status" value="1"/>
</dbReference>
<feature type="domain" description="Doublecortin" evidence="7">
    <location>
        <begin position="81"/>
        <end position="151"/>
    </location>
</feature>
<evidence type="ECO:0000256" key="6">
    <source>
        <dbReference type="SAM" id="MobiDB-lite"/>
    </source>
</evidence>
<dbReference type="GO" id="GO:0005930">
    <property type="term" value="C:axoneme"/>
    <property type="evidence" value="ECO:0007669"/>
    <property type="project" value="TreeGrafter"/>
</dbReference>
<dbReference type="SUPFAM" id="SSF89837">
    <property type="entry name" value="Doublecortin (DC)"/>
    <property type="match status" value="1"/>
</dbReference>
<dbReference type="Proteomes" id="UP000677803">
    <property type="component" value="Unassembled WGS sequence"/>
</dbReference>
<evidence type="ECO:0000313" key="8">
    <source>
        <dbReference type="EMBL" id="CAG5932471.1"/>
    </source>
</evidence>
<dbReference type="AlphaFoldDB" id="A0A8S4BAQ6"/>
<dbReference type="PROSITE" id="PS50309">
    <property type="entry name" value="DC"/>
    <property type="match status" value="1"/>
</dbReference>
<keyword evidence="9" id="KW-1185">Reference proteome</keyword>
<reference evidence="8" key="1">
    <citation type="submission" date="2021-05" db="EMBL/GenBank/DDBJ databases">
        <authorList>
            <person name="Tigano A."/>
        </authorList>
    </citation>
    <scope>NUCLEOTIDE SEQUENCE</scope>
</reference>
<name>A0A8S4BAQ6_9TELE</name>
<dbReference type="EMBL" id="CAJRST010015557">
    <property type="protein sequence ID" value="CAG5932471.1"/>
    <property type="molecule type" value="Genomic_DNA"/>
</dbReference>
<evidence type="ECO:0000313" key="9">
    <source>
        <dbReference type="Proteomes" id="UP000677803"/>
    </source>
</evidence>
<evidence type="ECO:0000259" key="7">
    <source>
        <dbReference type="PROSITE" id="PS50309"/>
    </source>
</evidence>
<gene>
    <name evidence="8" type="ORF">MMEN_LOCUS13349</name>
</gene>
<dbReference type="PANTHER" id="PTHR23005">
    <property type="entry name" value="RETINITIS PIGMENTOSA 1 PROTEIN"/>
    <property type="match status" value="1"/>
</dbReference>
<accession>A0A8S4BAQ6</accession>
<evidence type="ECO:0000256" key="1">
    <source>
        <dbReference type="ARBA" id="ARBA00004316"/>
    </source>
</evidence>
<comment type="caution">
    <text evidence="8">The sequence shown here is derived from an EMBL/GenBank/DDBJ whole genome shotgun (WGS) entry which is preliminary data.</text>
</comment>
<comment type="subcellular location">
    <subcellularLocation>
        <location evidence="1">Cell projection</location>
    </subcellularLocation>
    <subcellularLocation>
        <location evidence="2">Cytoplasm</location>
    </subcellularLocation>
</comment>
<feature type="region of interest" description="Disordered" evidence="6">
    <location>
        <begin position="1"/>
        <end position="23"/>
    </location>
</feature>
<dbReference type="PANTHER" id="PTHR23005:SF3">
    <property type="entry name" value="RETINITIS PIGMENTOSA 1-LIKE 1 PROTEIN"/>
    <property type="match status" value="1"/>
</dbReference>
<evidence type="ECO:0000256" key="2">
    <source>
        <dbReference type="ARBA" id="ARBA00004496"/>
    </source>
</evidence>
<dbReference type="GO" id="GO:0042461">
    <property type="term" value="P:photoreceptor cell development"/>
    <property type="evidence" value="ECO:0007669"/>
    <property type="project" value="TreeGrafter"/>
</dbReference>
<sequence length="151" mass="16658">MTSVQTGLWEPRPPSKHASLPSAASHVTTALPAKRITFYKSGDQQFGGVRMATGLWEPRPPSKHASLPSAASHVTTALPAKRITFYKSGDQQFGGVRMAVHKRSFKCFDALLDDLSQKDSAAQRDWGWKPKYDLPLLVQTMLAHARQTEAN</sequence>
<evidence type="ECO:0000256" key="3">
    <source>
        <dbReference type="ARBA" id="ARBA00022490"/>
    </source>
</evidence>
<proteinExistence type="predicted"/>
<protein>
    <submittedName>
        <fullName evidence="8">(Atlantic silverside) hypothetical protein</fullName>
    </submittedName>
</protein>
<dbReference type="Gene3D" id="3.10.20.230">
    <property type="entry name" value="Doublecortin domain"/>
    <property type="match status" value="1"/>
</dbReference>
<dbReference type="GO" id="GO:0060041">
    <property type="term" value="P:retina development in camera-type eye"/>
    <property type="evidence" value="ECO:0007669"/>
    <property type="project" value="TreeGrafter"/>
</dbReference>
<dbReference type="InterPro" id="IPR036572">
    <property type="entry name" value="Doublecortin_dom_sf"/>
</dbReference>
<dbReference type="GO" id="GO:0035082">
    <property type="term" value="P:axoneme assembly"/>
    <property type="evidence" value="ECO:0007669"/>
    <property type="project" value="TreeGrafter"/>
</dbReference>
<dbReference type="InterPro" id="IPR003533">
    <property type="entry name" value="Doublecortin_dom"/>
</dbReference>
<dbReference type="OrthoDB" id="9895813at2759"/>
<keyword evidence="4" id="KW-0677">Repeat</keyword>
<evidence type="ECO:0000256" key="4">
    <source>
        <dbReference type="ARBA" id="ARBA00022737"/>
    </source>
</evidence>
<keyword evidence="3" id="KW-0963">Cytoplasm</keyword>
<keyword evidence="5" id="KW-0966">Cell projection</keyword>
<dbReference type="GO" id="GO:0035556">
    <property type="term" value="P:intracellular signal transduction"/>
    <property type="evidence" value="ECO:0007669"/>
    <property type="project" value="InterPro"/>
</dbReference>
<evidence type="ECO:0000256" key="5">
    <source>
        <dbReference type="ARBA" id="ARBA00023273"/>
    </source>
</evidence>